<name>A0A0S8FWP0_UNCW3</name>
<reference evidence="2 3" key="1">
    <citation type="journal article" date="2015" name="Microbiome">
        <title>Genomic resolution of linkages in carbon, nitrogen, and sulfur cycling among widespread estuary sediment bacteria.</title>
        <authorList>
            <person name="Baker B.J."/>
            <person name="Lazar C.S."/>
            <person name="Teske A.P."/>
            <person name="Dick G.J."/>
        </authorList>
    </citation>
    <scope>NUCLEOTIDE SEQUENCE [LARGE SCALE GENOMIC DNA]</scope>
    <source>
        <strain evidence="2">SM23_42</strain>
    </source>
</reference>
<protein>
    <recommendedName>
        <fullName evidence="1">Methyltransferase domain-containing protein</fullName>
    </recommendedName>
</protein>
<dbReference type="InterPro" id="IPR041698">
    <property type="entry name" value="Methyltransf_25"/>
</dbReference>
<dbReference type="STRING" id="1703779.AMJ83_02095"/>
<dbReference type="SUPFAM" id="SSF53335">
    <property type="entry name" value="S-adenosyl-L-methionine-dependent methyltransferases"/>
    <property type="match status" value="1"/>
</dbReference>
<organism evidence="2 3">
    <name type="scientific">candidate division WOR_3 bacterium SM23_42</name>
    <dbReference type="NCBI Taxonomy" id="1703779"/>
    <lineage>
        <taxon>Bacteria</taxon>
        <taxon>Bacteria division WOR-3</taxon>
    </lineage>
</organism>
<dbReference type="PANTHER" id="PTHR43591:SF24">
    <property type="entry name" value="2-METHOXY-6-POLYPRENYL-1,4-BENZOQUINOL METHYLASE, MITOCHONDRIAL"/>
    <property type="match status" value="1"/>
</dbReference>
<dbReference type="GO" id="GO:0008168">
    <property type="term" value="F:methyltransferase activity"/>
    <property type="evidence" value="ECO:0007669"/>
    <property type="project" value="TreeGrafter"/>
</dbReference>
<dbReference type="EMBL" id="LJUJ01000002">
    <property type="protein sequence ID" value="KPK64522.1"/>
    <property type="molecule type" value="Genomic_DNA"/>
</dbReference>
<sequence length="223" mass="26002">MKYDVKSDIKRDYFRAKLLQYTRKAFKTLPELENPMILDVGCGSGVVTLELARLSSGHVVGVDIDQTALAELNEKIVQAGLVDRVRTMHGSMKDMQFRDESIDLIWSEGAIFVIGFKEALRDWRRFLRPGRFLVLHARTENIEQRVELIPTLGYELVDKFVVPKQAWWDEYYGPLEKLIEGLRHKYRNDPRAQAFLDKEQSEVNEFKSKAEFHGSVFYIMQKK</sequence>
<feature type="domain" description="Methyltransferase" evidence="1">
    <location>
        <begin position="37"/>
        <end position="130"/>
    </location>
</feature>
<proteinExistence type="predicted"/>
<comment type="caution">
    <text evidence="2">The sequence shown here is derived from an EMBL/GenBank/DDBJ whole genome shotgun (WGS) entry which is preliminary data.</text>
</comment>
<dbReference type="Pfam" id="PF13649">
    <property type="entry name" value="Methyltransf_25"/>
    <property type="match status" value="1"/>
</dbReference>
<dbReference type="CDD" id="cd02440">
    <property type="entry name" value="AdoMet_MTases"/>
    <property type="match status" value="1"/>
</dbReference>
<evidence type="ECO:0000259" key="1">
    <source>
        <dbReference type="Pfam" id="PF13649"/>
    </source>
</evidence>
<dbReference type="AlphaFoldDB" id="A0A0S8FWP0"/>
<dbReference type="Gene3D" id="3.40.50.150">
    <property type="entry name" value="Vaccinia Virus protein VP39"/>
    <property type="match status" value="1"/>
</dbReference>
<evidence type="ECO:0000313" key="2">
    <source>
        <dbReference type="EMBL" id="KPK64522.1"/>
    </source>
</evidence>
<accession>A0A0S8FWP0</accession>
<dbReference type="Proteomes" id="UP000051373">
    <property type="component" value="Unassembled WGS sequence"/>
</dbReference>
<dbReference type="PANTHER" id="PTHR43591">
    <property type="entry name" value="METHYLTRANSFERASE"/>
    <property type="match status" value="1"/>
</dbReference>
<gene>
    <name evidence="2" type="ORF">AMJ83_02095</name>
</gene>
<evidence type="ECO:0000313" key="3">
    <source>
        <dbReference type="Proteomes" id="UP000051373"/>
    </source>
</evidence>
<dbReference type="InterPro" id="IPR029063">
    <property type="entry name" value="SAM-dependent_MTases_sf"/>
</dbReference>